<dbReference type="GO" id="GO:0005789">
    <property type="term" value="C:endoplasmic reticulum membrane"/>
    <property type="evidence" value="ECO:0007669"/>
    <property type="project" value="UniProtKB-SubCell"/>
</dbReference>
<evidence type="ECO:0000256" key="11">
    <source>
        <dbReference type="RuleBase" id="RU363112"/>
    </source>
</evidence>
<keyword evidence="5 11" id="KW-0328">Glycosyltransferase</keyword>
<proteinExistence type="inferred from homology"/>
<comment type="similarity">
    <text evidence="3 11">Belongs to the PIGV family.</text>
</comment>
<evidence type="ECO:0000256" key="4">
    <source>
        <dbReference type="ARBA" id="ARBA00022502"/>
    </source>
</evidence>
<evidence type="ECO:0000256" key="7">
    <source>
        <dbReference type="ARBA" id="ARBA00022692"/>
    </source>
</evidence>
<comment type="function">
    <text evidence="11">Mannosyltransferase involved in glycosylphosphatidylinositol-anchor biosynthesis.</text>
</comment>
<name>A0A2K5SAS0_CEBIM</name>
<keyword evidence="7 11" id="KW-0812">Transmembrane</keyword>
<evidence type="ECO:0000256" key="2">
    <source>
        <dbReference type="ARBA" id="ARBA00004687"/>
    </source>
</evidence>
<gene>
    <name evidence="12" type="primary">PIGV</name>
</gene>
<dbReference type="PANTHER" id="PTHR12468:SF2">
    <property type="entry name" value="GPI MANNOSYLTRANSFERASE 2"/>
    <property type="match status" value="1"/>
</dbReference>
<dbReference type="Pfam" id="PF04188">
    <property type="entry name" value="Mannosyl_trans2"/>
    <property type="match status" value="1"/>
</dbReference>
<dbReference type="CTD" id="55650"/>
<evidence type="ECO:0000256" key="3">
    <source>
        <dbReference type="ARBA" id="ARBA00008698"/>
    </source>
</evidence>
<comment type="caution">
    <text evidence="11">Lacks conserved residue(s) required for the propagation of feature annotation.</text>
</comment>
<protein>
    <recommendedName>
        <fullName evidence="11">GPI mannosyltransferase 2</fullName>
        <ecNumber evidence="11">2.4.1.-</ecNumber>
    </recommendedName>
</protein>
<evidence type="ECO:0000256" key="5">
    <source>
        <dbReference type="ARBA" id="ARBA00022676"/>
    </source>
</evidence>
<evidence type="ECO:0000256" key="9">
    <source>
        <dbReference type="ARBA" id="ARBA00022989"/>
    </source>
</evidence>
<feature type="transmembrane region" description="Helical" evidence="11">
    <location>
        <begin position="20"/>
        <end position="42"/>
    </location>
</feature>
<dbReference type="GeneID" id="108308800"/>
<evidence type="ECO:0000313" key="13">
    <source>
        <dbReference type="Proteomes" id="UP000233040"/>
    </source>
</evidence>
<dbReference type="Proteomes" id="UP000233040">
    <property type="component" value="Unassembled WGS sequence"/>
</dbReference>
<evidence type="ECO:0000313" key="12">
    <source>
        <dbReference type="Ensembl" id="ENSCCAP00000037496.1"/>
    </source>
</evidence>
<keyword evidence="10 11" id="KW-0472">Membrane</keyword>
<dbReference type="AlphaFoldDB" id="A0A2K5SAS0"/>
<evidence type="ECO:0000256" key="6">
    <source>
        <dbReference type="ARBA" id="ARBA00022679"/>
    </source>
</evidence>
<comment type="subcellular location">
    <subcellularLocation>
        <location evidence="1 11">Endoplasmic reticulum membrane</location>
        <topology evidence="1 11">Multi-pass membrane protein</topology>
    </subcellularLocation>
</comment>
<comment type="pathway">
    <text evidence="2 11">Glycolipid biosynthesis; glycosylphosphatidylinositol-anchor biosynthesis.</text>
</comment>
<organism evidence="12 13">
    <name type="scientific">Cebus imitator</name>
    <name type="common">Panamanian white-faced capuchin</name>
    <name type="synonym">Cebus capucinus imitator</name>
    <dbReference type="NCBI Taxonomy" id="2715852"/>
    <lineage>
        <taxon>Eukaryota</taxon>
        <taxon>Metazoa</taxon>
        <taxon>Chordata</taxon>
        <taxon>Craniata</taxon>
        <taxon>Vertebrata</taxon>
        <taxon>Euteleostomi</taxon>
        <taxon>Mammalia</taxon>
        <taxon>Eutheria</taxon>
        <taxon>Euarchontoglires</taxon>
        <taxon>Primates</taxon>
        <taxon>Haplorrhini</taxon>
        <taxon>Platyrrhini</taxon>
        <taxon>Cebidae</taxon>
        <taxon>Cebinae</taxon>
        <taxon>Cebus</taxon>
    </lineage>
</organism>
<dbReference type="GO" id="GO:0004376">
    <property type="term" value="F:GPI mannosyltransferase activity"/>
    <property type="evidence" value="ECO:0007669"/>
    <property type="project" value="InterPro"/>
</dbReference>
<dbReference type="RefSeq" id="XP_037596622.1">
    <property type="nucleotide sequence ID" value="XM_037740694.1"/>
</dbReference>
<reference evidence="12" key="1">
    <citation type="submission" date="2025-08" db="UniProtKB">
        <authorList>
            <consortium name="Ensembl"/>
        </authorList>
    </citation>
    <scope>IDENTIFICATION</scope>
</reference>
<dbReference type="EC" id="2.4.1.-" evidence="11"/>
<dbReference type="GO" id="GO:0031501">
    <property type="term" value="C:mannosyltransferase complex"/>
    <property type="evidence" value="ECO:0007669"/>
    <property type="project" value="TreeGrafter"/>
</dbReference>
<dbReference type="PANTHER" id="PTHR12468">
    <property type="entry name" value="GPI MANNOSYLTRANSFERASE 2"/>
    <property type="match status" value="1"/>
</dbReference>
<reference evidence="12" key="2">
    <citation type="submission" date="2025-09" db="UniProtKB">
        <authorList>
            <consortium name="Ensembl"/>
        </authorList>
    </citation>
    <scope>IDENTIFICATION</scope>
</reference>
<evidence type="ECO:0000256" key="8">
    <source>
        <dbReference type="ARBA" id="ARBA00022824"/>
    </source>
</evidence>
<keyword evidence="8 11" id="KW-0256">Endoplasmic reticulum</keyword>
<accession>A0A2K5SAS0</accession>
<dbReference type="Ensembl" id="ENSCCAT00000055288.1">
    <property type="protein sequence ID" value="ENSCCAP00000037496.1"/>
    <property type="gene ID" value="ENSCCAG00000036607.1"/>
</dbReference>
<sequence length="119" mass="13878">MWPQDPSRKEVLRFAVSCRILTLILQVLTRFLGSSTPIVYWFPAHLLQDQEPLLRSLKTVPSKPLTEDSPPGQKVPRNPIMGLLYHWKICSPVTRYILGYFLTYWLLGLLLHCNFLPWT</sequence>
<dbReference type="RefSeq" id="XP_037596621.1">
    <property type="nucleotide sequence ID" value="XM_037740693.1"/>
</dbReference>
<keyword evidence="4 11" id="KW-0337">GPI-anchor biosynthesis</keyword>
<evidence type="ECO:0000256" key="10">
    <source>
        <dbReference type="ARBA" id="ARBA00023136"/>
    </source>
</evidence>
<keyword evidence="6 11" id="KW-0808">Transferase</keyword>
<feature type="transmembrane region" description="Helical" evidence="11">
    <location>
        <begin position="97"/>
        <end position="116"/>
    </location>
</feature>
<dbReference type="GO" id="GO:0000009">
    <property type="term" value="F:alpha-1,6-mannosyltransferase activity"/>
    <property type="evidence" value="ECO:0007669"/>
    <property type="project" value="InterPro"/>
</dbReference>
<keyword evidence="13" id="KW-1185">Reference proteome</keyword>
<dbReference type="GO" id="GO:0006506">
    <property type="term" value="P:GPI anchor biosynthetic process"/>
    <property type="evidence" value="ECO:0007669"/>
    <property type="project" value="UniProtKB-UniPathway"/>
</dbReference>
<evidence type="ECO:0000256" key="1">
    <source>
        <dbReference type="ARBA" id="ARBA00004477"/>
    </source>
</evidence>
<dbReference type="GeneTree" id="ENSGT00390000013174"/>
<keyword evidence="9 11" id="KW-1133">Transmembrane helix</keyword>
<dbReference type="UniPathway" id="UPA00196"/>
<dbReference type="InterPro" id="IPR007315">
    <property type="entry name" value="PIG-V/Gpi18"/>
</dbReference>